<dbReference type="InterPro" id="IPR011990">
    <property type="entry name" value="TPR-like_helical_dom_sf"/>
</dbReference>
<keyword evidence="3" id="KW-0809">Transit peptide</keyword>
<dbReference type="EMBL" id="PQIB02000003">
    <property type="protein sequence ID" value="RLN30732.1"/>
    <property type="molecule type" value="Genomic_DNA"/>
</dbReference>
<proteinExistence type="inferred from homology"/>
<feature type="repeat" description="PPR" evidence="4">
    <location>
        <begin position="615"/>
        <end position="649"/>
    </location>
</feature>
<dbReference type="InterPro" id="IPR002885">
    <property type="entry name" value="PPR_rpt"/>
</dbReference>
<dbReference type="STRING" id="4540.A0A3L6T1X9"/>
<sequence length="736" mass="80681">MALAASHHGLVAVAPSASSAAAASRVPRGGFLRFHAASPAAPLATARRICCQSINSANVLGASSSKSDEAVPVPVVMIDQDSDRDSTIVQLSFGDRLGALLDTMKALKDLGLDVTKGTVATDSDVTQTKFHIMRFGRKVEDPDMLERIRLTIINNLLKYHPVDIDIATHVVVEDDGPKRSMLYIETADRPGLLLEIIKIIADTNIDVESAEIDTEGLVAKDKFHTVQIARALYPARARALWCTWAFFPPIPSPSSRIRGAFSYSRRLGSTTVNAGSRTASRPSQSSSPIRAPPLQVGGRRLGRAPSTPYGRRNLVDAPQPLPESALRGLPGLARQLFRWAEDTPRGFPRTASAFAAVLVPLAQTNHIRAAYPVSLPALHLGLLLPLVSLLSTHLSPAPKSLLSLLLRLSTKFSAECQSRVVTPATCSTLCLPAFLEMARHGVAPDVKDCNRVLRVLRDAARWDDICAVHAEMHQLGIEPSIVTYNTLLDSFLKEGREDKAAMVLKEMETRGTGCLPNDVTYNVVISWLTRKVELVDWIRLSKKASSFTYNPPITGLFARGFLKKVEALQLVMENEGIMSSVVTYNSMIHGLLQSGQVEAAQLKFVEMRAMGLLPDVITYNSLLNGYCKAGNLKEALWLLGDLKRARIRAELALGAPSKAFQLREVMMLEGISSDTVTYNIIIDGLCKTGNLKDAEDLLMKMSGDDRWSFWAILFKRETKREFETMFSELSCWVLSK</sequence>
<feature type="compositionally biased region" description="Low complexity" evidence="5">
    <location>
        <begin position="276"/>
        <end position="293"/>
    </location>
</feature>
<evidence type="ECO:0000256" key="5">
    <source>
        <dbReference type="SAM" id="MobiDB-lite"/>
    </source>
</evidence>
<evidence type="ECO:0000256" key="2">
    <source>
        <dbReference type="ARBA" id="ARBA00022737"/>
    </source>
</evidence>
<accession>A0A3L6T1X9</accession>
<dbReference type="Pfam" id="PF13041">
    <property type="entry name" value="PPR_2"/>
    <property type="match status" value="2"/>
</dbReference>
<evidence type="ECO:0000256" key="4">
    <source>
        <dbReference type="PROSITE-ProRule" id="PRU00708"/>
    </source>
</evidence>
<evidence type="ECO:0000313" key="6">
    <source>
        <dbReference type="EMBL" id="RLN30732.1"/>
    </source>
</evidence>
<keyword evidence="7" id="KW-1185">Reference proteome</keyword>
<dbReference type="PANTHER" id="PTHR47941">
    <property type="entry name" value="PENTATRICOPEPTIDE REPEAT-CONTAINING PROTEIN 3, MITOCHONDRIAL"/>
    <property type="match status" value="1"/>
</dbReference>
<organism evidence="6 7">
    <name type="scientific">Panicum miliaceum</name>
    <name type="common">Proso millet</name>
    <name type="synonym">Broomcorn millet</name>
    <dbReference type="NCBI Taxonomy" id="4540"/>
    <lineage>
        <taxon>Eukaryota</taxon>
        <taxon>Viridiplantae</taxon>
        <taxon>Streptophyta</taxon>
        <taxon>Embryophyta</taxon>
        <taxon>Tracheophyta</taxon>
        <taxon>Spermatophyta</taxon>
        <taxon>Magnoliopsida</taxon>
        <taxon>Liliopsida</taxon>
        <taxon>Poales</taxon>
        <taxon>Poaceae</taxon>
        <taxon>PACMAD clade</taxon>
        <taxon>Panicoideae</taxon>
        <taxon>Panicodae</taxon>
        <taxon>Paniceae</taxon>
        <taxon>Panicinae</taxon>
        <taxon>Panicum</taxon>
        <taxon>Panicum sect. Panicum</taxon>
    </lineage>
</organism>
<dbReference type="Gene3D" id="1.25.40.10">
    <property type="entry name" value="Tetratricopeptide repeat domain"/>
    <property type="match status" value="3"/>
</dbReference>
<dbReference type="PROSITE" id="PS51375">
    <property type="entry name" value="PPR"/>
    <property type="match status" value="5"/>
</dbReference>
<feature type="region of interest" description="Disordered" evidence="5">
    <location>
        <begin position="272"/>
        <end position="317"/>
    </location>
</feature>
<dbReference type="AlphaFoldDB" id="A0A3L6T1X9"/>
<comment type="similarity">
    <text evidence="1">Belongs to the PPR family. P subfamily.</text>
</comment>
<feature type="repeat" description="PPR" evidence="4">
    <location>
        <begin position="445"/>
        <end position="479"/>
    </location>
</feature>
<dbReference type="OrthoDB" id="185373at2759"/>
<comment type="caution">
    <text evidence="6">The sequence shown here is derived from an EMBL/GenBank/DDBJ whole genome shotgun (WGS) entry which is preliminary data.</text>
</comment>
<dbReference type="InterPro" id="IPR045865">
    <property type="entry name" value="ACT-like_dom_sf"/>
</dbReference>
<evidence type="ECO:0000313" key="7">
    <source>
        <dbReference type="Proteomes" id="UP000275267"/>
    </source>
</evidence>
<feature type="repeat" description="PPR" evidence="4">
    <location>
        <begin position="580"/>
        <end position="614"/>
    </location>
</feature>
<feature type="repeat" description="PPR" evidence="4">
    <location>
        <begin position="480"/>
        <end position="514"/>
    </location>
</feature>
<dbReference type="Pfam" id="PF12854">
    <property type="entry name" value="PPR_1"/>
    <property type="match status" value="1"/>
</dbReference>
<reference evidence="7" key="1">
    <citation type="journal article" date="2019" name="Nat. Commun.">
        <title>The genome of broomcorn millet.</title>
        <authorList>
            <person name="Zou C."/>
            <person name="Miki D."/>
            <person name="Li D."/>
            <person name="Tang Q."/>
            <person name="Xiao L."/>
            <person name="Rajput S."/>
            <person name="Deng P."/>
            <person name="Jia W."/>
            <person name="Huang R."/>
            <person name="Zhang M."/>
            <person name="Sun Y."/>
            <person name="Hu J."/>
            <person name="Fu X."/>
            <person name="Schnable P.S."/>
            <person name="Li F."/>
            <person name="Zhang H."/>
            <person name="Feng B."/>
            <person name="Zhu X."/>
            <person name="Liu R."/>
            <person name="Schnable J.C."/>
            <person name="Zhu J.-K."/>
            <person name="Zhang H."/>
        </authorList>
    </citation>
    <scope>NUCLEOTIDE SEQUENCE [LARGE SCALE GENOMIC DNA]</scope>
</reference>
<name>A0A3L6T1X9_PANMI</name>
<evidence type="ECO:0000256" key="1">
    <source>
        <dbReference type="ARBA" id="ARBA00007626"/>
    </source>
</evidence>
<protein>
    <submittedName>
        <fullName evidence="6">Pentatricopeptide repeat-containing protein</fullName>
    </submittedName>
</protein>
<evidence type="ECO:0000256" key="3">
    <source>
        <dbReference type="ARBA" id="ARBA00022946"/>
    </source>
</evidence>
<keyword evidence="2" id="KW-0677">Repeat</keyword>
<dbReference type="SUPFAM" id="SSF55021">
    <property type="entry name" value="ACT-like"/>
    <property type="match status" value="1"/>
</dbReference>
<gene>
    <name evidence="6" type="ORF">C2845_PM05G05390</name>
</gene>
<dbReference type="Proteomes" id="UP000275267">
    <property type="component" value="Unassembled WGS sequence"/>
</dbReference>
<dbReference type="NCBIfam" id="TIGR00756">
    <property type="entry name" value="PPR"/>
    <property type="match status" value="4"/>
</dbReference>
<feature type="repeat" description="PPR" evidence="4">
    <location>
        <begin position="674"/>
        <end position="704"/>
    </location>
</feature>